<feature type="transmembrane region" description="Helical" evidence="1">
    <location>
        <begin position="484"/>
        <end position="501"/>
    </location>
</feature>
<evidence type="ECO:0000256" key="1">
    <source>
        <dbReference type="SAM" id="Phobius"/>
    </source>
</evidence>
<dbReference type="AlphaFoldDB" id="L0RXN0"/>
<feature type="transmembrane region" description="Helical" evidence="1">
    <location>
        <begin position="243"/>
        <end position="262"/>
    </location>
</feature>
<dbReference type="STRING" id="1246955.MCYN_0614"/>
<feature type="transmembrane region" description="Helical" evidence="1">
    <location>
        <begin position="207"/>
        <end position="231"/>
    </location>
</feature>
<keyword evidence="1" id="KW-0472">Membrane</keyword>
<keyword evidence="1" id="KW-1133">Transmembrane helix</keyword>
<dbReference type="PATRIC" id="fig|1246955.3.peg.555"/>
<dbReference type="GeneID" id="74932181"/>
<dbReference type="RefSeq" id="WP_015287470.1">
    <property type="nucleotide sequence ID" value="NC_019949.1"/>
</dbReference>
<proteinExistence type="predicted"/>
<feature type="transmembrane region" description="Helical" evidence="1">
    <location>
        <begin position="80"/>
        <end position="105"/>
    </location>
</feature>
<dbReference type="KEGG" id="mcy:MCYN_0614"/>
<keyword evidence="1" id="KW-0812">Transmembrane</keyword>
<organism evidence="2 3">
    <name type="scientific">Mycoplasmopsis cynos (strain C142)</name>
    <name type="common">Mycoplasma cynos</name>
    <dbReference type="NCBI Taxonomy" id="1246955"/>
    <lineage>
        <taxon>Bacteria</taxon>
        <taxon>Bacillati</taxon>
        <taxon>Mycoplasmatota</taxon>
        <taxon>Mycoplasmoidales</taxon>
        <taxon>Metamycoplasmataceae</taxon>
        <taxon>Mycoplasmopsis</taxon>
    </lineage>
</organism>
<reference evidence="3" key="1">
    <citation type="journal article" date="2013" name="Genome Announc.">
        <title>Complete genome sequence of Mycoplasma cynos strain C142.</title>
        <authorList>
            <person name="Walker C.A."/>
            <person name="Mannering S.A."/>
            <person name="Shields S."/>
            <person name="Blake D.P."/>
            <person name="Brownlie J."/>
        </authorList>
    </citation>
    <scope>NUCLEOTIDE SEQUENCE [LARGE SCALE GENOMIC DNA]</scope>
    <source>
        <strain evidence="3">C142</strain>
    </source>
</reference>
<keyword evidence="3" id="KW-1185">Reference proteome</keyword>
<evidence type="ECO:0000313" key="2">
    <source>
        <dbReference type="EMBL" id="CCP24346.1"/>
    </source>
</evidence>
<protein>
    <submittedName>
        <fullName evidence="2">Uncharacterized protein</fullName>
    </submittedName>
</protein>
<name>L0RXN0_MYCC1</name>
<evidence type="ECO:0000313" key="3">
    <source>
        <dbReference type="Proteomes" id="UP000010466"/>
    </source>
</evidence>
<dbReference type="OrthoDB" id="394047at2"/>
<accession>L0RXN0</accession>
<feature type="transmembrane region" description="Helical" evidence="1">
    <location>
        <begin position="282"/>
        <end position="303"/>
    </location>
</feature>
<dbReference type="EMBL" id="HF559394">
    <property type="protein sequence ID" value="CCP24346.1"/>
    <property type="molecule type" value="Genomic_DNA"/>
</dbReference>
<dbReference type="HOGENOM" id="CLU_538413_0_0_14"/>
<dbReference type="eggNOG" id="ENOG5030MUY">
    <property type="taxonomic scope" value="Bacteria"/>
</dbReference>
<dbReference type="NCBIfam" id="NF045889">
    <property type="entry name" value="ICE_Mbov_0396_TM"/>
    <property type="match status" value="1"/>
</dbReference>
<gene>
    <name evidence="2" type="primary">MCYN0614</name>
    <name evidence="2" type="ordered locus">MCYN_0614</name>
</gene>
<dbReference type="NCBIfam" id="NF045848">
    <property type="entry name" value="MMCAP2_0566_fam"/>
    <property type="match status" value="1"/>
</dbReference>
<dbReference type="Proteomes" id="UP000010466">
    <property type="component" value="Chromosome"/>
</dbReference>
<feature type="transmembrane region" description="Helical" evidence="1">
    <location>
        <begin position="21"/>
        <end position="51"/>
    </location>
</feature>
<sequence length="506" mass="56061">MLGWLIGKILQPITNLIVKWSIGYLFFVVITAIVMLCLIIVSLIIKMIYLFSYEFPNYLLFGGILNYEGSTSQLLNLGNVWYQFLIVSLVVWALMLCLTIIRFTIAGSERAHNIMKTAVITATKGIGLLFIIQGAMFAFNFVILKITGLLIGNSDYSGLFVNNFLIALYANSDLNIIEISKGINNLSYSELGKWFTPEIFSSYYDKVAGGVFGLLVGGILGVVLMVTIVKIMFNVIYDVISKLFHMMILFLFFPIIVPWSLNDGGKKIQIWKDEYIADLLSLSVYLIGLKLMFIFIIIANGFISNYFVGNYNQYGETIGKNIIKDGVNSFKQISNGDYSAILDFNDGSGGTLNEANLSGFRNLIKDNAEIPFYLFIALTMRIIFMTGAVVAYKNISSYVIKYIGTELNTGLGNNAYNSFIPSKQRFANAAKAKNEYLGEAAQQKRLAKIEKKGARIESKKGAEAAQKYVNKKLDGGKVSSLTKSFGATGVGLATSVVLGFLSKDRK</sequence>
<feature type="transmembrane region" description="Helical" evidence="1">
    <location>
        <begin position="126"/>
        <end position="151"/>
    </location>
</feature>
<feature type="transmembrane region" description="Helical" evidence="1">
    <location>
        <begin position="370"/>
        <end position="392"/>
    </location>
</feature>